<feature type="compositionally biased region" description="Basic and acidic residues" evidence="3">
    <location>
        <begin position="873"/>
        <end position="882"/>
    </location>
</feature>
<gene>
    <name evidence="7" type="primary">LOC113514991</name>
</gene>
<dbReference type="KEGG" id="gmw:113514991"/>
<feature type="coiled-coil region" evidence="2">
    <location>
        <begin position="551"/>
        <end position="710"/>
    </location>
</feature>
<name>A0A6J1WJY1_GALME</name>
<dbReference type="GO" id="GO:0005814">
    <property type="term" value="C:centriole"/>
    <property type="evidence" value="ECO:0007669"/>
    <property type="project" value="TreeGrafter"/>
</dbReference>
<feature type="region of interest" description="Disordered" evidence="3">
    <location>
        <begin position="822"/>
        <end position="882"/>
    </location>
</feature>
<comment type="similarity">
    <text evidence="1">Belongs to the TCP10 family.</text>
</comment>
<protein>
    <submittedName>
        <fullName evidence="7">Centromere protein J</fullName>
    </submittedName>
</protein>
<dbReference type="InterPro" id="IPR058029">
    <property type="entry name" value="Tubulin-bd_CENPJ"/>
</dbReference>
<evidence type="ECO:0000256" key="2">
    <source>
        <dbReference type="SAM" id="Coils"/>
    </source>
</evidence>
<accession>A0A6J1WJY1</accession>
<feature type="domain" description="Centromere protein J C-terminal" evidence="4">
    <location>
        <begin position="1160"/>
        <end position="1189"/>
    </location>
</feature>
<dbReference type="PANTHER" id="PTHR10331:SF6">
    <property type="entry name" value="SPINDLE ASSEMBLY ABNORMAL 4"/>
    <property type="match status" value="1"/>
</dbReference>
<dbReference type="InterPro" id="IPR047002">
    <property type="entry name" value="Tcp10_C_sf"/>
</dbReference>
<dbReference type="Proteomes" id="UP001652740">
    <property type="component" value="Unplaced"/>
</dbReference>
<feature type="domain" description="Centromere protein J C-terminal" evidence="4">
    <location>
        <begin position="1123"/>
        <end position="1155"/>
    </location>
</feature>
<dbReference type="Gene3D" id="2.60.450.20">
    <property type="match status" value="1"/>
</dbReference>
<evidence type="ECO:0000259" key="4">
    <source>
        <dbReference type="Pfam" id="PF07202"/>
    </source>
</evidence>
<dbReference type="InterPro" id="IPR026581">
    <property type="entry name" value="TCP10L/CENPJ"/>
</dbReference>
<evidence type="ECO:0000313" key="7">
    <source>
        <dbReference type="RefSeq" id="XP_026754903.2"/>
    </source>
</evidence>
<keyword evidence="6" id="KW-1185">Reference proteome</keyword>
<dbReference type="InParanoid" id="A0A6J1WJY1"/>
<sequence>MDESYSESDVSLSPSQILKRLEVLRQLQLLQKEKLQKQRLEYQETSENSSNITEIISHFSNSTSYNTFRSLLQSSQDVSHDAAPRPFELTPNVKECDLVEGVSILNLSRESEFIINSSNSTRSRLSDPLKEKELVTEKIVKDKSLTNQTKNQISLDEMPILSPKKDFEELILEKLQKENNIPKVKVVKDKLLTKQAKPFLRKGEGMARFGLNKKDFKIQNTKSLPWRQKKPTQNINVKKSVINNALKTSKSINKEEAVQILVNEPDSLSLNSSKVQNCNEVQNEQKKTTPTCMKTNMPTNKQTLHILHHNNKNFSILTEPSNKEVLDKFKENSLKSKGKHPLQINKGQTWASVLSKEQNDFLMQLKQSNYYKNFASPAKSAVSDISCEESVIRQEKEKAEQNMFDLIESKVSHESFNLENSFFNRFLRKNKLECSGESTPLIMQKCLANNPNLLHIPSHLNHERSINQHTEICNSEYTECTSDVCSLVSSCCSCRTIEPLDDTSKIKEINKQKGQLNIPNKKEVEQISNEKYQDISSTDTDIMKANMAEMNAKLIATSELLKDRLQELEDEIETFRKENANLTKLREEIDLEKQKFYEEKTTFEQKFNEEKILSEYYLAEEKEKLNKQKQMYERYIREMRGKLNKKDKDEVQNLKKEIQDLKEEIRVKDAKSSSMIARLRNQIKITEKENKDLQAQVEKLKKENRRIQHSNEVTRRLTNIKYLEQINKKLSHMTSKTTQSEVDVDRNMKYKSFEIERQNKSRKPIANTHIRPRAKSVPNLNVTSRYAKYFSQRDVVSQIDKNNSNLEHIDYHSDNEDVEYTCNNPVPLDDSDSITDKQHSESEDENNLEKLYMERFQTISPKSNRSSSVNSRSDSDTGDRHRLNGHIDQFFICKSGSVRDQKISQHSESVVHNSQSSNSSKTNRSKSPIVNTSNLNSQRPLKPVNKTSHEGVEYLSIPSGFNDNFHNRSNSPASFSNLSSSLRSATVISTNHCRKDEKIRISPEPTISRTSVTKTHLNPMEIKKPDGSRELRFPNGNIKYISPDGYYSKFVYYNGDIKENFYKEGTVKYFYAETKTFHTTHADGLEVLEFPDGQVEKRYKDGSSEIRLPNGSIRYFDPKNEHVREEWRFPDGTAMTIAANDERRIVFSSGQVEVHAKDHKRREFPDGTVKLVYNDGTSETRYTSGRVRIKDKHGNLIMDSAPG</sequence>
<keyword evidence="2" id="KW-0175">Coiled coil</keyword>
<dbReference type="Pfam" id="PF25779">
    <property type="entry name" value="Tubulin-bind_CPAP"/>
    <property type="match status" value="1"/>
</dbReference>
<feature type="region of interest" description="Disordered" evidence="3">
    <location>
        <begin position="757"/>
        <end position="779"/>
    </location>
</feature>
<dbReference type="GeneID" id="113514991"/>
<feature type="compositionally biased region" description="Low complexity" evidence="3">
    <location>
        <begin position="906"/>
        <end position="927"/>
    </location>
</feature>
<evidence type="ECO:0000313" key="6">
    <source>
        <dbReference type="Proteomes" id="UP001652740"/>
    </source>
</evidence>
<reference evidence="7" key="1">
    <citation type="submission" date="2025-08" db="UniProtKB">
        <authorList>
            <consortium name="RefSeq"/>
        </authorList>
    </citation>
    <scope>IDENTIFICATION</scope>
    <source>
        <tissue evidence="7">Whole larvae</tissue>
    </source>
</reference>
<organism evidence="6 7">
    <name type="scientific">Galleria mellonella</name>
    <name type="common">Greater wax moth</name>
    <dbReference type="NCBI Taxonomy" id="7137"/>
    <lineage>
        <taxon>Eukaryota</taxon>
        <taxon>Metazoa</taxon>
        <taxon>Ecdysozoa</taxon>
        <taxon>Arthropoda</taxon>
        <taxon>Hexapoda</taxon>
        <taxon>Insecta</taxon>
        <taxon>Pterygota</taxon>
        <taxon>Neoptera</taxon>
        <taxon>Endopterygota</taxon>
        <taxon>Lepidoptera</taxon>
        <taxon>Glossata</taxon>
        <taxon>Ditrysia</taxon>
        <taxon>Pyraloidea</taxon>
        <taxon>Pyralidae</taxon>
        <taxon>Galleriinae</taxon>
        <taxon>Galleria</taxon>
    </lineage>
</organism>
<feature type="domain" description="Centromere protein J C-terminal" evidence="4">
    <location>
        <begin position="1083"/>
        <end position="1113"/>
    </location>
</feature>
<dbReference type="RefSeq" id="XP_026754903.2">
    <property type="nucleotide sequence ID" value="XM_026899102.3"/>
</dbReference>
<evidence type="ECO:0000256" key="3">
    <source>
        <dbReference type="SAM" id="MobiDB-lite"/>
    </source>
</evidence>
<dbReference type="GO" id="GO:0015631">
    <property type="term" value="F:tubulin binding"/>
    <property type="evidence" value="ECO:0007669"/>
    <property type="project" value="TreeGrafter"/>
</dbReference>
<dbReference type="AlphaFoldDB" id="A0A6J1WJY1"/>
<dbReference type="InterPro" id="IPR009852">
    <property type="entry name" value="CENPJ_C_dom"/>
</dbReference>
<dbReference type="GO" id="GO:0005813">
    <property type="term" value="C:centrosome"/>
    <property type="evidence" value="ECO:0007669"/>
    <property type="project" value="TreeGrafter"/>
</dbReference>
<dbReference type="GO" id="GO:0061511">
    <property type="term" value="P:centriole elongation"/>
    <property type="evidence" value="ECO:0007669"/>
    <property type="project" value="TreeGrafter"/>
</dbReference>
<evidence type="ECO:0000256" key="1">
    <source>
        <dbReference type="ARBA" id="ARBA00005627"/>
    </source>
</evidence>
<feature type="compositionally biased region" description="Polar residues" evidence="3">
    <location>
        <begin position="928"/>
        <end position="939"/>
    </location>
</feature>
<feature type="compositionally biased region" description="Basic and acidic residues" evidence="3">
    <location>
        <begin position="834"/>
        <end position="853"/>
    </location>
</feature>
<evidence type="ECO:0000259" key="5">
    <source>
        <dbReference type="Pfam" id="PF25779"/>
    </source>
</evidence>
<dbReference type="PANTHER" id="PTHR10331">
    <property type="entry name" value="T COMPLEX PROTEIN 10"/>
    <property type="match status" value="1"/>
</dbReference>
<feature type="compositionally biased region" description="Low complexity" evidence="3">
    <location>
        <begin position="863"/>
        <end position="872"/>
    </location>
</feature>
<feature type="domain" description="CENPJ tubulin-binding region" evidence="5">
    <location>
        <begin position="164"/>
        <end position="209"/>
    </location>
</feature>
<dbReference type="Pfam" id="PF07202">
    <property type="entry name" value="Tcp10_C"/>
    <property type="match status" value="3"/>
</dbReference>
<dbReference type="FunCoup" id="A0A6J1WJY1">
    <property type="interactions" value="34"/>
</dbReference>
<proteinExistence type="inferred from homology"/>
<feature type="region of interest" description="Disordered" evidence="3">
    <location>
        <begin position="903"/>
        <end position="947"/>
    </location>
</feature>
<dbReference type="GO" id="GO:0060271">
    <property type="term" value="P:cilium assembly"/>
    <property type="evidence" value="ECO:0007669"/>
    <property type="project" value="TreeGrafter"/>
</dbReference>